<proteinExistence type="inferred from homology"/>
<dbReference type="Pfam" id="PF01554">
    <property type="entry name" value="MatE"/>
    <property type="match status" value="2"/>
</dbReference>
<keyword evidence="3" id="KW-0813">Transport</keyword>
<dbReference type="GO" id="GO:0015297">
    <property type="term" value="F:antiporter activity"/>
    <property type="evidence" value="ECO:0007669"/>
    <property type="project" value="UniProtKB-KW"/>
</dbReference>
<evidence type="ECO:0000256" key="9">
    <source>
        <dbReference type="ARBA" id="ARBA00023136"/>
    </source>
</evidence>
<feature type="transmembrane region" description="Helical" evidence="11">
    <location>
        <begin position="409"/>
        <end position="432"/>
    </location>
</feature>
<organism evidence="12 13">
    <name type="scientific">Halioxenophilus aromaticivorans</name>
    <dbReference type="NCBI Taxonomy" id="1306992"/>
    <lineage>
        <taxon>Bacteria</taxon>
        <taxon>Pseudomonadati</taxon>
        <taxon>Pseudomonadota</taxon>
        <taxon>Gammaproteobacteria</taxon>
        <taxon>Alteromonadales</taxon>
        <taxon>Alteromonadaceae</taxon>
        <taxon>Halioxenophilus</taxon>
    </lineage>
</organism>
<evidence type="ECO:0000256" key="8">
    <source>
        <dbReference type="ARBA" id="ARBA00023065"/>
    </source>
</evidence>
<accession>A0AAV3U888</accession>
<evidence type="ECO:0000256" key="1">
    <source>
        <dbReference type="ARBA" id="ARBA00004429"/>
    </source>
</evidence>
<keyword evidence="7 11" id="KW-1133">Transmembrane helix</keyword>
<dbReference type="GO" id="GO:0006811">
    <property type="term" value="P:monoatomic ion transport"/>
    <property type="evidence" value="ECO:0007669"/>
    <property type="project" value="UniProtKB-KW"/>
</dbReference>
<gene>
    <name evidence="12" type="ORF">GCM10025791_42870</name>
</gene>
<feature type="transmembrane region" description="Helical" evidence="11">
    <location>
        <begin position="235"/>
        <end position="257"/>
    </location>
</feature>
<feature type="transmembrane region" description="Helical" evidence="11">
    <location>
        <begin position="46"/>
        <end position="69"/>
    </location>
</feature>
<feature type="transmembrane region" description="Helical" evidence="11">
    <location>
        <begin position="354"/>
        <end position="371"/>
    </location>
</feature>
<evidence type="ECO:0000256" key="7">
    <source>
        <dbReference type="ARBA" id="ARBA00022989"/>
    </source>
</evidence>
<feature type="transmembrane region" description="Helical" evidence="11">
    <location>
        <begin position="162"/>
        <end position="186"/>
    </location>
</feature>
<keyword evidence="9 11" id="KW-0472">Membrane</keyword>
<feature type="transmembrane region" description="Helical" evidence="11">
    <location>
        <begin position="383"/>
        <end position="403"/>
    </location>
</feature>
<feature type="transmembrane region" description="Helical" evidence="11">
    <location>
        <begin position="201"/>
        <end position="223"/>
    </location>
</feature>
<evidence type="ECO:0000256" key="2">
    <source>
        <dbReference type="ARBA" id="ARBA00010199"/>
    </source>
</evidence>
<dbReference type="RefSeq" id="WP_345427155.1">
    <property type="nucleotide sequence ID" value="NZ_AP031496.1"/>
</dbReference>
<dbReference type="PIRSF" id="PIRSF006603">
    <property type="entry name" value="DinF"/>
    <property type="match status" value="1"/>
</dbReference>
<comment type="caution">
    <text evidence="12">The sequence shown here is derived from an EMBL/GenBank/DDBJ whole genome shotgun (WGS) entry which is preliminary data.</text>
</comment>
<keyword evidence="13" id="KW-1185">Reference proteome</keyword>
<dbReference type="Proteomes" id="UP001409585">
    <property type="component" value="Unassembled WGS sequence"/>
</dbReference>
<keyword evidence="8" id="KW-0406">Ion transport</keyword>
<dbReference type="InterPro" id="IPR048279">
    <property type="entry name" value="MdtK-like"/>
</dbReference>
<dbReference type="GO" id="GO:0005886">
    <property type="term" value="C:plasma membrane"/>
    <property type="evidence" value="ECO:0007669"/>
    <property type="project" value="UniProtKB-SubCell"/>
</dbReference>
<evidence type="ECO:0000256" key="11">
    <source>
        <dbReference type="SAM" id="Phobius"/>
    </source>
</evidence>
<dbReference type="PANTHER" id="PTHR43298">
    <property type="entry name" value="MULTIDRUG RESISTANCE PROTEIN NORM-RELATED"/>
    <property type="match status" value="1"/>
</dbReference>
<dbReference type="InterPro" id="IPR044644">
    <property type="entry name" value="DinF-like"/>
</dbReference>
<keyword evidence="6 11" id="KW-0812">Transmembrane</keyword>
<comment type="similarity">
    <text evidence="2">Belongs to the multi antimicrobial extrusion (MATE) (TC 2.A.66.1) family.</text>
</comment>
<feature type="transmembrane region" description="Helical" evidence="11">
    <location>
        <begin position="130"/>
        <end position="155"/>
    </location>
</feature>
<name>A0AAV3U888_9ALTE</name>
<sequence length="442" mass="48533">MPVKTWDVNHRYVWQLAWPMIVSNLSTPMLGLVDTAILGHLPQADYLAAVALGAALVTFVFWSFGFLRMGTTSLVARAVGAQDTPRVRQIFWRSVEIALVLSLLLYALQWWLLPSLLAVMAEPAPVRDLALSYCQIRMLAGPATLFNYVLVGWFVGRQNTRLPLALMLVLNCANIVFDVILVWWLGWGSDGAAWASVAAEYLSAGVGLIIVGRWGIFAVVPGGKKLGRWRQIKELLAINGHLFVRTAALLSVTLFFTVQGNRLGVNVVAANAILLQLVGMVSYGLDGYAHAAEALVGRATGADNRPLFMKAVKYTAIWSAITALMISALLWLLGSQTLSWFTNIAEVAATAEQYYPWLVAFPLAAAAAYHLDGVYLGWGRADAMQITMLMSALGVFFPMWIALASWQNTGLWLAFVAFNASRGVFLASYFTWQVKKGNILRK</sequence>
<feature type="transmembrane region" description="Helical" evidence="11">
    <location>
        <begin position="90"/>
        <end position="110"/>
    </location>
</feature>
<evidence type="ECO:0000313" key="13">
    <source>
        <dbReference type="Proteomes" id="UP001409585"/>
    </source>
</evidence>
<evidence type="ECO:0000256" key="5">
    <source>
        <dbReference type="ARBA" id="ARBA00022475"/>
    </source>
</evidence>
<dbReference type="InterPro" id="IPR050222">
    <property type="entry name" value="MATE_MdtK"/>
</dbReference>
<evidence type="ECO:0000313" key="12">
    <source>
        <dbReference type="EMBL" id="GAA4957747.1"/>
    </source>
</evidence>
<protein>
    <recommendedName>
        <fullName evidence="10">Multidrug-efflux transporter</fullName>
    </recommendedName>
</protein>
<feature type="transmembrane region" description="Helical" evidence="11">
    <location>
        <begin position="263"/>
        <end position="285"/>
    </location>
</feature>
<reference evidence="13" key="1">
    <citation type="journal article" date="2019" name="Int. J. Syst. Evol. Microbiol.">
        <title>The Global Catalogue of Microorganisms (GCM) 10K type strain sequencing project: providing services to taxonomists for standard genome sequencing and annotation.</title>
        <authorList>
            <consortium name="The Broad Institute Genomics Platform"/>
            <consortium name="The Broad Institute Genome Sequencing Center for Infectious Disease"/>
            <person name="Wu L."/>
            <person name="Ma J."/>
        </authorList>
    </citation>
    <scope>NUCLEOTIDE SEQUENCE [LARGE SCALE GENOMIC DNA]</scope>
    <source>
        <strain evidence="13">JCM 19134</strain>
    </source>
</reference>
<dbReference type="GO" id="GO:0042910">
    <property type="term" value="F:xenobiotic transmembrane transporter activity"/>
    <property type="evidence" value="ECO:0007669"/>
    <property type="project" value="InterPro"/>
</dbReference>
<feature type="transmembrane region" description="Helical" evidence="11">
    <location>
        <begin position="12"/>
        <end position="31"/>
    </location>
</feature>
<keyword evidence="5" id="KW-1003">Cell membrane</keyword>
<dbReference type="NCBIfam" id="TIGR00797">
    <property type="entry name" value="matE"/>
    <property type="match status" value="1"/>
</dbReference>
<dbReference type="PANTHER" id="PTHR43298:SF2">
    <property type="entry name" value="FMN_FAD EXPORTER YEEO-RELATED"/>
    <property type="match status" value="1"/>
</dbReference>
<dbReference type="CDD" id="cd13136">
    <property type="entry name" value="MATE_DinF_like"/>
    <property type="match status" value="1"/>
</dbReference>
<feature type="transmembrane region" description="Helical" evidence="11">
    <location>
        <begin position="314"/>
        <end position="334"/>
    </location>
</feature>
<comment type="subcellular location">
    <subcellularLocation>
        <location evidence="1">Cell inner membrane</location>
        <topology evidence="1">Multi-pass membrane protein</topology>
    </subcellularLocation>
</comment>
<evidence type="ECO:0000256" key="6">
    <source>
        <dbReference type="ARBA" id="ARBA00022692"/>
    </source>
</evidence>
<keyword evidence="4" id="KW-0050">Antiport</keyword>
<evidence type="ECO:0000256" key="10">
    <source>
        <dbReference type="ARBA" id="ARBA00031636"/>
    </source>
</evidence>
<dbReference type="InterPro" id="IPR002528">
    <property type="entry name" value="MATE_fam"/>
</dbReference>
<evidence type="ECO:0000256" key="4">
    <source>
        <dbReference type="ARBA" id="ARBA00022449"/>
    </source>
</evidence>
<dbReference type="EMBL" id="BAABLX010000075">
    <property type="protein sequence ID" value="GAA4957747.1"/>
    <property type="molecule type" value="Genomic_DNA"/>
</dbReference>
<dbReference type="AlphaFoldDB" id="A0AAV3U888"/>
<evidence type="ECO:0000256" key="3">
    <source>
        <dbReference type="ARBA" id="ARBA00022448"/>
    </source>
</evidence>